<comment type="similarity">
    <text evidence="1">Belongs to the metallo-dependent hydrolases superfamily.</text>
</comment>
<dbReference type="InterPro" id="IPR052350">
    <property type="entry name" value="Metallo-dep_Lactonases"/>
</dbReference>
<reference evidence="3 4" key="1">
    <citation type="submission" date="2020-07" db="EMBL/GenBank/DDBJ databases">
        <title>Sequencing the genomes of 1000 actinobacteria strains.</title>
        <authorList>
            <person name="Klenk H.-P."/>
        </authorList>
    </citation>
    <scope>NUCLEOTIDE SEQUENCE [LARGE SCALE GENOMIC DNA]</scope>
    <source>
        <strain evidence="3 4">DSM 26341</strain>
    </source>
</reference>
<dbReference type="EC" id="3.1.1.-" evidence="3"/>
<keyword evidence="4" id="KW-1185">Reference proteome</keyword>
<protein>
    <submittedName>
        <fullName evidence="3">L-fuconolactonase</fullName>
        <ecNumber evidence="3">3.1.1.-</ecNumber>
    </submittedName>
</protein>
<dbReference type="SUPFAM" id="SSF51556">
    <property type="entry name" value="Metallo-dependent hydrolases"/>
    <property type="match status" value="1"/>
</dbReference>
<dbReference type="InterPro" id="IPR032466">
    <property type="entry name" value="Metal_Hydrolase"/>
</dbReference>
<sequence length="303" mass="32777">MTPRPGPSVRIDAHLHVWDLPRGPVDGRPAYPWLTPEHGELYASFTPEQAKGELDAAGFDAAVLVQADDTMAETDHLLTVAAEHPWVAGVVGWIPLDDPPAAAGALDRLAENRRLVGVRHLVHNDPRDDFLALPAVRESLAMLAGRDLTFDVPDAWPRHLDAAADLAAALPDLTIVIDHLGKPPRGSEDFGAWHRSISRAAALPNVAAKVSGLRMPGTPFDVGALDDTWSAALEAFGPRRLMYGGDWPMVVPDGGYAPTWHVMSELIHRLPASDAALLLGGTAARIYRLDTAKYCRREPGRLQ</sequence>
<evidence type="ECO:0000313" key="3">
    <source>
        <dbReference type="EMBL" id="NYI66698.1"/>
    </source>
</evidence>
<dbReference type="AlphaFoldDB" id="A0A7Z0D1A7"/>
<keyword evidence="3" id="KW-0378">Hydrolase</keyword>
<dbReference type="Proteomes" id="UP000539111">
    <property type="component" value="Unassembled WGS sequence"/>
</dbReference>
<dbReference type="Gene3D" id="3.20.20.140">
    <property type="entry name" value="Metal-dependent hydrolases"/>
    <property type="match status" value="1"/>
</dbReference>
<name>A0A7Z0D1A7_9MICO</name>
<organism evidence="3 4">
    <name type="scientific">Spelaeicoccus albus</name>
    <dbReference type="NCBI Taxonomy" id="1280376"/>
    <lineage>
        <taxon>Bacteria</taxon>
        <taxon>Bacillati</taxon>
        <taxon>Actinomycetota</taxon>
        <taxon>Actinomycetes</taxon>
        <taxon>Micrococcales</taxon>
        <taxon>Brevibacteriaceae</taxon>
        <taxon>Spelaeicoccus</taxon>
    </lineage>
</organism>
<dbReference type="RefSeq" id="WP_179426216.1">
    <property type="nucleotide sequence ID" value="NZ_JACBZP010000001.1"/>
</dbReference>
<evidence type="ECO:0000259" key="2">
    <source>
        <dbReference type="Pfam" id="PF04909"/>
    </source>
</evidence>
<dbReference type="EMBL" id="JACBZP010000001">
    <property type="protein sequence ID" value="NYI66698.1"/>
    <property type="molecule type" value="Genomic_DNA"/>
</dbReference>
<dbReference type="GO" id="GO:0016787">
    <property type="term" value="F:hydrolase activity"/>
    <property type="evidence" value="ECO:0007669"/>
    <property type="project" value="UniProtKB-KW"/>
</dbReference>
<dbReference type="InterPro" id="IPR006680">
    <property type="entry name" value="Amidohydro-rel"/>
</dbReference>
<feature type="domain" description="Amidohydrolase-related" evidence="2">
    <location>
        <begin position="11"/>
        <end position="289"/>
    </location>
</feature>
<dbReference type="Pfam" id="PF04909">
    <property type="entry name" value="Amidohydro_2"/>
    <property type="match status" value="1"/>
</dbReference>
<accession>A0A7Z0D1A7</accession>
<dbReference type="PANTHER" id="PTHR43569">
    <property type="entry name" value="AMIDOHYDROLASE"/>
    <property type="match status" value="1"/>
</dbReference>
<proteinExistence type="inferred from homology"/>
<evidence type="ECO:0000313" key="4">
    <source>
        <dbReference type="Proteomes" id="UP000539111"/>
    </source>
</evidence>
<comment type="caution">
    <text evidence="3">The sequence shown here is derived from an EMBL/GenBank/DDBJ whole genome shotgun (WGS) entry which is preliminary data.</text>
</comment>
<gene>
    <name evidence="3" type="ORF">BJY26_001004</name>
</gene>
<dbReference type="PANTHER" id="PTHR43569:SF2">
    <property type="entry name" value="AMIDOHYDROLASE-RELATED DOMAIN-CONTAINING PROTEIN"/>
    <property type="match status" value="1"/>
</dbReference>
<evidence type="ECO:0000256" key="1">
    <source>
        <dbReference type="ARBA" id="ARBA00038310"/>
    </source>
</evidence>